<dbReference type="PANTHER" id="PTHR33164">
    <property type="entry name" value="TRANSCRIPTIONAL REGULATOR, MARR FAMILY"/>
    <property type="match status" value="1"/>
</dbReference>
<evidence type="ECO:0000259" key="4">
    <source>
        <dbReference type="PROSITE" id="PS50995"/>
    </source>
</evidence>
<dbReference type="InterPro" id="IPR036388">
    <property type="entry name" value="WH-like_DNA-bd_sf"/>
</dbReference>
<dbReference type="PANTHER" id="PTHR33164:SF94">
    <property type="entry name" value="TRANSCRIPTIONAL REGULATORY PROTEIN-RELATED"/>
    <property type="match status" value="1"/>
</dbReference>
<dbReference type="InterPro" id="IPR039422">
    <property type="entry name" value="MarR/SlyA-like"/>
</dbReference>
<evidence type="ECO:0000313" key="6">
    <source>
        <dbReference type="Proteomes" id="UP000198504"/>
    </source>
</evidence>
<accession>A0A1H9AAN8</accession>
<dbReference type="InterPro" id="IPR000835">
    <property type="entry name" value="HTH_MarR-typ"/>
</dbReference>
<dbReference type="AlphaFoldDB" id="A0A1H9AAN8"/>
<dbReference type="InterPro" id="IPR036390">
    <property type="entry name" value="WH_DNA-bd_sf"/>
</dbReference>
<keyword evidence="3" id="KW-0804">Transcription</keyword>
<keyword evidence="2 5" id="KW-0238">DNA-binding</keyword>
<gene>
    <name evidence="5" type="ORF">SAMN05421756_101531</name>
</gene>
<keyword evidence="1" id="KW-0805">Transcription regulation</keyword>
<dbReference type="GO" id="GO:0006950">
    <property type="term" value="P:response to stress"/>
    <property type="evidence" value="ECO:0007669"/>
    <property type="project" value="TreeGrafter"/>
</dbReference>
<dbReference type="Gene3D" id="1.10.10.10">
    <property type="entry name" value="Winged helix-like DNA-binding domain superfamily/Winged helix DNA-binding domain"/>
    <property type="match status" value="1"/>
</dbReference>
<proteinExistence type="predicted"/>
<dbReference type="InterPro" id="IPR023187">
    <property type="entry name" value="Tscrpt_reg_MarR-type_CS"/>
</dbReference>
<dbReference type="PRINTS" id="PR00598">
    <property type="entry name" value="HTHMARR"/>
</dbReference>
<sequence length="146" mass="16079">MKLFDDLVRCETRLYNAIGDTLREEHGIVTTQYEFLRYLRDHPGSRVAEVATNFAAGVGAISKGTDRLEARGWVKRRPNPTDGRSSLVTLTAAGEALLKAAEDTFRRRLAELVSPSLASDRVKEVGEALQALRVSLEENRLGVPVG</sequence>
<evidence type="ECO:0000256" key="3">
    <source>
        <dbReference type="ARBA" id="ARBA00023163"/>
    </source>
</evidence>
<keyword evidence="6" id="KW-1185">Reference proteome</keyword>
<reference evidence="6" key="1">
    <citation type="submission" date="2016-10" db="EMBL/GenBank/DDBJ databases">
        <authorList>
            <person name="Varghese N."/>
            <person name="Submissions S."/>
        </authorList>
    </citation>
    <scope>NUCLEOTIDE SEQUENCE [LARGE SCALE GENOMIC DNA]</scope>
    <source>
        <strain evidence="6">CGMCC 4.6856</strain>
    </source>
</reference>
<dbReference type="PROSITE" id="PS01117">
    <property type="entry name" value="HTH_MARR_1"/>
    <property type="match status" value="1"/>
</dbReference>
<dbReference type="Proteomes" id="UP000198504">
    <property type="component" value="Unassembled WGS sequence"/>
</dbReference>
<dbReference type="SMART" id="SM00347">
    <property type="entry name" value="HTH_MARR"/>
    <property type="match status" value="1"/>
</dbReference>
<evidence type="ECO:0000256" key="1">
    <source>
        <dbReference type="ARBA" id="ARBA00023015"/>
    </source>
</evidence>
<organism evidence="5 6">
    <name type="scientific">Microlunatus flavus</name>
    <dbReference type="NCBI Taxonomy" id="1036181"/>
    <lineage>
        <taxon>Bacteria</taxon>
        <taxon>Bacillati</taxon>
        <taxon>Actinomycetota</taxon>
        <taxon>Actinomycetes</taxon>
        <taxon>Propionibacteriales</taxon>
        <taxon>Propionibacteriaceae</taxon>
        <taxon>Microlunatus</taxon>
    </lineage>
</organism>
<name>A0A1H9AAN8_9ACTN</name>
<evidence type="ECO:0000256" key="2">
    <source>
        <dbReference type="ARBA" id="ARBA00023125"/>
    </source>
</evidence>
<dbReference type="GO" id="GO:0003700">
    <property type="term" value="F:DNA-binding transcription factor activity"/>
    <property type="evidence" value="ECO:0007669"/>
    <property type="project" value="InterPro"/>
</dbReference>
<dbReference type="EMBL" id="FOFA01000001">
    <property type="protein sequence ID" value="SEP73557.1"/>
    <property type="molecule type" value="Genomic_DNA"/>
</dbReference>
<protein>
    <submittedName>
        <fullName evidence="5">DNA-binding transcriptional regulator, MarR family</fullName>
    </submittedName>
</protein>
<evidence type="ECO:0000313" key="5">
    <source>
        <dbReference type="EMBL" id="SEP73557.1"/>
    </source>
</evidence>
<dbReference type="GO" id="GO:0003677">
    <property type="term" value="F:DNA binding"/>
    <property type="evidence" value="ECO:0007669"/>
    <property type="project" value="UniProtKB-KW"/>
</dbReference>
<dbReference type="SUPFAM" id="SSF46785">
    <property type="entry name" value="Winged helix' DNA-binding domain"/>
    <property type="match status" value="1"/>
</dbReference>
<feature type="domain" description="HTH marR-type" evidence="4">
    <location>
        <begin position="1"/>
        <end position="137"/>
    </location>
</feature>
<dbReference type="PROSITE" id="PS50995">
    <property type="entry name" value="HTH_MARR_2"/>
    <property type="match status" value="1"/>
</dbReference>
<dbReference type="Pfam" id="PF01047">
    <property type="entry name" value="MarR"/>
    <property type="match status" value="1"/>
</dbReference>